<organism evidence="2 3">
    <name type="scientific">Metschnikowia bicuspidata</name>
    <dbReference type="NCBI Taxonomy" id="27322"/>
    <lineage>
        <taxon>Eukaryota</taxon>
        <taxon>Fungi</taxon>
        <taxon>Dikarya</taxon>
        <taxon>Ascomycota</taxon>
        <taxon>Saccharomycotina</taxon>
        <taxon>Pichiomycetes</taxon>
        <taxon>Metschnikowiaceae</taxon>
        <taxon>Metschnikowia</taxon>
    </lineage>
</organism>
<dbReference type="AlphaFoldDB" id="A0A4P9ZCG8"/>
<dbReference type="EMBL" id="ML004460">
    <property type="protein sequence ID" value="RKP30388.1"/>
    <property type="molecule type" value="Genomic_DNA"/>
</dbReference>
<dbReference type="Pfam" id="PF13430">
    <property type="entry name" value="DUF4112"/>
    <property type="match status" value="1"/>
</dbReference>
<reference evidence="3" key="1">
    <citation type="journal article" date="2018" name="Nat. Microbiol.">
        <title>Leveraging single-cell genomics to expand the fungal tree of life.</title>
        <authorList>
            <person name="Ahrendt S.R."/>
            <person name="Quandt C.A."/>
            <person name="Ciobanu D."/>
            <person name="Clum A."/>
            <person name="Salamov A."/>
            <person name="Andreopoulos B."/>
            <person name="Cheng J.F."/>
            <person name="Woyke T."/>
            <person name="Pelin A."/>
            <person name="Henrissat B."/>
            <person name="Reynolds N.K."/>
            <person name="Benny G.L."/>
            <person name="Smith M.E."/>
            <person name="James T.Y."/>
            <person name="Grigoriev I.V."/>
        </authorList>
    </citation>
    <scope>NUCLEOTIDE SEQUENCE [LARGE SCALE GENOMIC DNA]</scope>
    <source>
        <strain evidence="3">Baker2002</strain>
    </source>
</reference>
<dbReference type="Proteomes" id="UP000268321">
    <property type="component" value="Unassembled WGS sequence"/>
</dbReference>
<dbReference type="PANTHER" id="PTHR35519:SF2">
    <property type="entry name" value="PH DOMAIN PROTEIN"/>
    <property type="match status" value="1"/>
</dbReference>
<proteinExistence type="predicted"/>
<keyword evidence="1" id="KW-1133">Transmembrane helix</keyword>
<keyword evidence="1" id="KW-0812">Transmembrane</keyword>
<keyword evidence="3" id="KW-1185">Reference proteome</keyword>
<dbReference type="PANTHER" id="PTHR35519">
    <property type="entry name" value="MEMBRANE PROTEINS"/>
    <property type="match status" value="1"/>
</dbReference>
<dbReference type="InterPro" id="IPR025187">
    <property type="entry name" value="DUF4112"/>
</dbReference>
<name>A0A4P9ZCG8_9ASCO</name>
<feature type="transmembrane region" description="Helical" evidence="1">
    <location>
        <begin position="129"/>
        <end position="151"/>
    </location>
</feature>
<evidence type="ECO:0000313" key="2">
    <source>
        <dbReference type="EMBL" id="RKP30388.1"/>
    </source>
</evidence>
<keyword evidence="1" id="KW-0472">Membrane</keyword>
<dbReference type="OrthoDB" id="2103474at2759"/>
<accession>A0A4P9ZCG8</accession>
<evidence type="ECO:0000313" key="3">
    <source>
        <dbReference type="Proteomes" id="UP000268321"/>
    </source>
</evidence>
<sequence length="208" mass="23533">MSSILYKIFLRKTNLDSVFKIGDDTDPYFEEIPEHDLYFYQRKGTKRKRKLPGFIGKKDLKILNSVKRKAYRLDLQLSLCGVRLGWGGIIGLLPWVGDIICLLFALQVVSKAGHIEGGLPATVRLQMMANVMFDFAIGLIPLVGDFINIIYKCNLRNFVLLEKHLVEKYTAQGATQRQDPEEKQPEISALKVALTPQESGVYTSLEVV</sequence>
<gene>
    <name evidence="2" type="ORF">METBISCDRAFT_23395</name>
</gene>
<evidence type="ECO:0000256" key="1">
    <source>
        <dbReference type="SAM" id="Phobius"/>
    </source>
</evidence>
<protein>
    <submittedName>
        <fullName evidence="2">Uncharacterized protein</fullName>
    </submittedName>
</protein>
<feature type="transmembrane region" description="Helical" evidence="1">
    <location>
        <begin position="84"/>
        <end position="109"/>
    </location>
</feature>